<accession>R7QHK4</accession>
<feature type="compositionally biased region" description="Polar residues" evidence="1">
    <location>
        <begin position="117"/>
        <end position="137"/>
    </location>
</feature>
<reference evidence="3" key="1">
    <citation type="journal article" date="2013" name="Proc. Natl. Acad. Sci. U.S.A.">
        <title>Genome structure and metabolic features in the red seaweed Chondrus crispus shed light on evolution of the Archaeplastida.</title>
        <authorList>
            <person name="Collen J."/>
            <person name="Porcel B."/>
            <person name="Carre W."/>
            <person name="Ball S.G."/>
            <person name="Chaparro C."/>
            <person name="Tonon T."/>
            <person name="Barbeyron T."/>
            <person name="Michel G."/>
            <person name="Noel B."/>
            <person name="Valentin K."/>
            <person name="Elias M."/>
            <person name="Artiguenave F."/>
            <person name="Arun A."/>
            <person name="Aury J.M."/>
            <person name="Barbosa-Neto J.F."/>
            <person name="Bothwell J.H."/>
            <person name="Bouget F.Y."/>
            <person name="Brillet L."/>
            <person name="Cabello-Hurtado F."/>
            <person name="Capella-Gutierrez S."/>
            <person name="Charrier B."/>
            <person name="Cladiere L."/>
            <person name="Cock J.M."/>
            <person name="Coelho S.M."/>
            <person name="Colleoni C."/>
            <person name="Czjzek M."/>
            <person name="Da Silva C."/>
            <person name="Delage L."/>
            <person name="Denoeud F."/>
            <person name="Deschamps P."/>
            <person name="Dittami S.M."/>
            <person name="Gabaldon T."/>
            <person name="Gachon C.M."/>
            <person name="Groisillier A."/>
            <person name="Herve C."/>
            <person name="Jabbari K."/>
            <person name="Katinka M."/>
            <person name="Kloareg B."/>
            <person name="Kowalczyk N."/>
            <person name="Labadie K."/>
            <person name="Leblanc C."/>
            <person name="Lopez P.J."/>
            <person name="McLachlan D.H."/>
            <person name="Meslet-Cladiere L."/>
            <person name="Moustafa A."/>
            <person name="Nehr Z."/>
            <person name="Nyvall Collen P."/>
            <person name="Panaud O."/>
            <person name="Partensky F."/>
            <person name="Poulain J."/>
            <person name="Rensing S.A."/>
            <person name="Rousvoal S."/>
            <person name="Samson G."/>
            <person name="Symeonidi A."/>
            <person name="Weissenbach J."/>
            <person name="Zambounis A."/>
            <person name="Wincker P."/>
            <person name="Boyen C."/>
        </authorList>
    </citation>
    <scope>NUCLEOTIDE SEQUENCE [LARGE SCALE GENOMIC DNA]</scope>
    <source>
        <strain evidence="3">cv. Stackhouse</strain>
    </source>
</reference>
<dbReference type="Gramene" id="CDF37539">
    <property type="protein sequence ID" value="CDF37539"/>
    <property type="gene ID" value="CHC_T00005690001"/>
</dbReference>
<protein>
    <submittedName>
        <fullName evidence="2">Uncharacterized protein</fullName>
    </submittedName>
</protein>
<keyword evidence="3" id="KW-1185">Reference proteome</keyword>
<feature type="compositionally biased region" description="Polar residues" evidence="1">
    <location>
        <begin position="207"/>
        <end position="226"/>
    </location>
</feature>
<evidence type="ECO:0000256" key="1">
    <source>
        <dbReference type="SAM" id="MobiDB-lite"/>
    </source>
</evidence>
<dbReference type="KEGG" id="ccp:CHC_T00005690001"/>
<sequence>MLREAFDDIIYLSVQGCIKRGSEGDHFTFFNEVQEIILKSREARKARSETDRISRGVESSKTCARRKLLLDGVPIAEIVRYPNDISLLHDVRERTKAGNKADGIRGDDRGSPGLVDKNSQPQQEALDSDNVARSVNSDTLDLEPRVVLKARTEETRPLVGRKELHIRNEHPLEDEVRDRLENGTGEGGEQNPWRTRRDVTTLPGLQESHTNSFNSESNSGMQRTSTQLECGDRMYCKGKKERVDKGRDEVWMGDSSAHEEERSKDASQVHRLDSLVVVGAEKVNSVGEEVPSSPRVASRSMIVLRGRSRVEDGQFVDDISERSLTVERTEDIGTAPSKARVLCNGVPPSLSSDAVQSQLEVAEDADMRGPNKRRRGSRSMENDSSCTTVHVKQGAQEPGSIGVPRSDGKKNIGHFDSSDPEVADKVATFPQYLADPVVAHRSPDGGALMSRTVESSVREVSHGLETRAEGLRNTAVLSTKSRDKKRAYGRKSHHEGMMDVKRTFHFQQRREKRRQVIAEMRAMAVALDKVNMPVLAWKYKTRLLGMSHLR</sequence>
<feature type="region of interest" description="Disordered" evidence="1">
    <location>
        <begin position="174"/>
        <end position="226"/>
    </location>
</feature>
<dbReference type="EMBL" id="HG001850">
    <property type="protein sequence ID" value="CDF37539.1"/>
    <property type="molecule type" value="Genomic_DNA"/>
</dbReference>
<gene>
    <name evidence="2" type="ORF">CHC_T00005690001</name>
</gene>
<dbReference type="AlphaFoldDB" id="R7QHK4"/>
<dbReference type="GeneID" id="17325160"/>
<evidence type="ECO:0000313" key="3">
    <source>
        <dbReference type="Proteomes" id="UP000012073"/>
    </source>
</evidence>
<dbReference type="RefSeq" id="XP_005717410.1">
    <property type="nucleotide sequence ID" value="XM_005717353.1"/>
</dbReference>
<feature type="region of interest" description="Disordered" evidence="1">
    <location>
        <begin position="360"/>
        <end position="409"/>
    </location>
</feature>
<name>R7QHK4_CHOCR</name>
<organism evidence="2 3">
    <name type="scientific">Chondrus crispus</name>
    <name type="common">Carrageen Irish moss</name>
    <name type="synonym">Polymorpha crispa</name>
    <dbReference type="NCBI Taxonomy" id="2769"/>
    <lineage>
        <taxon>Eukaryota</taxon>
        <taxon>Rhodophyta</taxon>
        <taxon>Florideophyceae</taxon>
        <taxon>Rhodymeniophycidae</taxon>
        <taxon>Gigartinales</taxon>
        <taxon>Gigartinaceae</taxon>
        <taxon>Chondrus</taxon>
    </lineage>
</organism>
<feature type="region of interest" description="Disordered" evidence="1">
    <location>
        <begin position="96"/>
        <end position="137"/>
    </location>
</feature>
<dbReference type="Proteomes" id="UP000012073">
    <property type="component" value="Unassembled WGS sequence"/>
</dbReference>
<proteinExistence type="predicted"/>
<evidence type="ECO:0000313" key="2">
    <source>
        <dbReference type="EMBL" id="CDF37539.1"/>
    </source>
</evidence>